<dbReference type="FunFam" id="2.70.150.10:FF:000002">
    <property type="entry name" value="Copper-transporting ATPase 1, putative"/>
    <property type="match status" value="1"/>
</dbReference>
<feature type="transmembrane region" description="Helical" evidence="12">
    <location>
        <begin position="248"/>
        <end position="266"/>
    </location>
</feature>
<keyword evidence="6 12" id="KW-0067">ATP-binding</keyword>
<dbReference type="SUPFAM" id="SSF55008">
    <property type="entry name" value="HMA, heavy metal-associated domain"/>
    <property type="match status" value="2"/>
</dbReference>
<dbReference type="SFLD" id="SFLDF00027">
    <property type="entry name" value="p-type_atpase"/>
    <property type="match status" value="1"/>
</dbReference>
<dbReference type="InterPro" id="IPR036412">
    <property type="entry name" value="HAD-like_sf"/>
</dbReference>
<dbReference type="GO" id="GO:0016887">
    <property type="term" value="F:ATP hydrolysis activity"/>
    <property type="evidence" value="ECO:0007669"/>
    <property type="project" value="InterPro"/>
</dbReference>
<dbReference type="InterPro" id="IPR059000">
    <property type="entry name" value="ATPase_P-type_domA"/>
</dbReference>
<organism evidence="14 15">
    <name type="scientific">Komagataeibacter xylinus</name>
    <name type="common">Gluconacetobacter xylinus</name>
    <dbReference type="NCBI Taxonomy" id="28448"/>
    <lineage>
        <taxon>Bacteria</taxon>
        <taxon>Pseudomonadati</taxon>
        <taxon>Pseudomonadota</taxon>
        <taxon>Alphaproteobacteria</taxon>
        <taxon>Acetobacterales</taxon>
        <taxon>Acetobacteraceae</taxon>
        <taxon>Komagataeibacter</taxon>
    </lineage>
</organism>
<keyword evidence="4 12" id="KW-0479">Metal-binding</keyword>
<dbReference type="SUPFAM" id="SSF56784">
    <property type="entry name" value="HAD-like"/>
    <property type="match status" value="1"/>
</dbReference>
<dbReference type="GO" id="GO:0005507">
    <property type="term" value="F:copper ion binding"/>
    <property type="evidence" value="ECO:0007669"/>
    <property type="project" value="TreeGrafter"/>
</dbReference>
<dbReference type="FunFam" id="3.30.70.100:FF:000005">
    <property type="entry name" value="Copper-exporting P-type ATPase A"/>
    <property type="match status" value="1"/>
</dbReference>
<evidence type="ECO:0000256" key="10">
    <source>
        <dbReference type="ARBA" id="ARBA00038904"/>
    </source>
</evidence>
<dbReference type="Pfam" id="PF00702">
    <property type="entry name" value="Hydrolase"/>
    <property type="match status" value="1"/>
</dbReference>
<keyword evidence="12" id="KW-1003">Cell membrane</keyword>
<comment type="caution">
    <text evidence="14">The sequence shown here is derived from an EMBL/GenBank/DDBJ whole genome shotgun (WGS) entry which is preliminary data.</text>
</comment>
<evidence type="ECO:0000256" key="3">
    <source>
        <dbReference type="ARBA" id="ARBA00022692"/>
    </source>
</evidence>
<keyword evidence="5 12" id="KW-0547">Nucleotide-binding</keyword>
<dbReference type="Pfam" id="PF00403">
    <property type="entry name" value="HMA"/>
    <property type="match status" value="2"/>
</dbReference>
<evidence type="ECO:0000256" key="1">
    <source>
        <dbReference type="ARBA" id="ARBA00004127"/>
    </source>
</evidence>
<dbReference type="Gene3D" id="3.30.70.100">
    <property type="match status" value="2"/>
</dbReference>
<sequence length="790" mass="82021">MVETVSFPVGGMSCAACATRLEKVLNRQAGVQATVNFATNRVQAVVDDPAIALPAMATAIGKAGFTVDQGSVDLSVTGMSCAACAARVEKILNRLPLTQASVNFATGRAHVTYVPGVSGPETFIARIEKAGFGATMVDDAARRPDPHALRMQAWRRERNQFALTLVLALPFGAQMLGMLAGMAFMLPGWVQAVLATVVQFYCARQLYPRAWKAVRGGAANMDVLVVLGTGIAYFFSMAVLLLRLPQPLYFESSVAIITLILLGRLMESRARDRTAAGLESLLKLQPAQAHVERDGVVHDCPVEQVRVGDVFVVRPGESLPVDGTVLDGASDVNEAMLTGESLPVVKRVHDTVFAGTLNTTGSLRVKATGVGADTALAHIVKMVEQAQGSKAHVQRLADRVAGVFVPVVLVLAGLTFGVWWGVSGQLPPSLIAAVSVLVIACPCSLGLATPTAIMVGTGLGARAGILFRNADALEQAQKLDTIMLDKTGTLTEGTPTVQDMQPASGVDPARLLGVACTLEQESEHPLARAIMAHAASLGVRPGMLAGFEAMPGLGVAGMVDGMPACLGAPRFLAERGTALDPDGTGALAGAGRTVIGVAQAGHLLGYITLSDTLRPDAVASVSALRAAGIRVVMLTGDSPQAAGPIAAAVGVDDCRAGVLPADKARIIEQYRAQGHVVGMVGDGINDAPALAVADVGFAIGAGTAIARETADIVLMKNELASVNDAISLSRATLAKIRQNLFFAFIYNILGLPLAAFGLLNPIVAAGAMAMSSVSVVSNALLLNRWKPRAR</sequence>
<accession>A0A318PGA4</accession>
<dbReference type="SUPFAM" id="SSF81665">
    <property type="entry name" value="Calcium ATPase, transmembrane domain M"/>
    <property type="match status" value="1"/>
</dbReference>
<protein>
    <recommendedName>
        <fullName evidence="10">P-type Cu(2+) transporter</fullName>
        <ecNumber evidence="10">7.2.2.9</ecNumber>
    </recommendedName>
</protein>
<feature type="transmembrane region" description="Helical" evidence="12">
    <location>
        <begin position="428"/>
        <end position="448"/>
    </location>
</feature>
<dbReference type="InterPro" id="IPR023214">
    <property type="entry name" value="HAD_sf"/>
</dbReference>
<evidence type="ECO:0000256" key="5">
    <source>
        <dbReference type="ARBA" id="ARBA00022741"/>
    </source>
</evidence>
<dbReference type="InterPro" id="IPR008250">
    <property type="entry name" value="ATPase_P-typ_transduc_dom_A_sf"/>
</dbReference>
<dbReference type="PROSITE" id="PS01047">
    <property type="entry name" value="HMA_1"/>
    <property type="match status" value="2"/>
</dbReference>
<dbReference type="Proteomes" id="UP000248257">
    <property type="component" value="Unassembled WGS sequence"/>
</dbReference>
<dbReference type="PRINTS" id="PR00119">
    <property type="entry name" value="CATATPASE"/>
</dbReference>
<dbReference type="CDD" id="cd02094">
    <property type="entry name" value="P-type_ATPase_Cu-like"/>
    <property type="match status" value="1"/>
</dbReference>
<dbReference type="EMBL" id="NKUC01000027">
    <property type="protein sequence ID" value="PYD56260.1"/>
    <property type="molecule type" value="Genomic_DNA"/>
</dbReference>
<dbReference type="Pfam" id="PF00122">
    <property type="entry name" value="E1-E2_ATPase"/>
    <property type="match status" value="1"/>
</dbReference>
<dbReference type="OrthoDB" id="9760802at2"/>
<dbReference type="GO" id="GO:0012505">
    <property type="term" value="C:endomembrane system"/>
    <property type="evidence" value="ECO:0007669"/>
    <property type="project" value="UniProtKB-SubCell"/>
</dbReference>
<dbReference type="InterPro" id="IPR018303">
    <property type="entry name" value="ATPase_P-typ_P_site"/>
</dbReference>
<evidence type="ECO:0000256" key="9">
    <source>
        <dbReference type="ARBA" id="ARBA00023136"/>
    </source>
</evidence>
<reference evidence="14 15" key="1">
    <citation type="submission" date="2017-07" db="EMBL/GenBank/DDBJ databases">
        <title>A draft genome sequence of Komagataeibacter xylinus LMG 1515.</title>
        <authorList>
            <person name="Skraban J."/>
            <person name="Cleenwerck I."/>
            <person name="Vandamme P."/>
            <person name="Trcek J."/>
        </authorList>
    </citation>
    <scope>NUCLEOTIDE SEQUENCE [LARGE SCALE GENOMIC DNA]</scope>
    <source>
        <strain evidence="14 15">LMG 1515</strain>
    </source>
</reference>
<evidence type="ECO:0000313" key="15">
    <source>
        <dbReference type="Proteomes" id="UP000248257"/>
    </source>
</evidence>
<feature type="transmembrane region" description="Helical" evidence="12">
    <location>
        <begin position="223"/>
        <end position="242"/>
    </location>
</feature>
<comment type="catalytic activity">
    <reaction evidence="11">
        <text>Cu(2+)(in) + ATP + H2O = Cu(2+)(out) + ADP + phosphate + H(+)</text>
        <dbReference type="Rhea" id="RHEA:10376"/>
        <dbReference type="ChEBI" id="CHEBI:15377"/>
        <dbReference type="ChEBI" id="CHEBI:15378"/>
        <dbReference type="ChEBI" id="CHEBI:29036"/>
        <dbReference type="ChEBI" id="CHEBI:30616"/>
        <dbReference type="ChEBI" id="CHEBI:43474"/>
        <dbReference type="ChEBI" id="CHEBI:456216"/>
        <dbReference type="EC" id="7.2.2.9"/>
    </reaction>
</comment>
<evidence type="ECO:0000256" key="2">
    <source>
        <dbReference type="ARBA" id="ARBA00006024"/>
    </source>
</evidence>
<dbReference type="InterPro" id="IPR023299">
    <property type="entry name" value="ATPase_P-typ_cyto_dom_N"/>
</dbReference>
<dbReference type="SUPFAM" id="SSF81653">
    <property type="entry name" value="Calcium ATPase, transduction domain A"/>
    <property type="match status" value="1"/>
</dbReference>
<dbReference type="GO" id="GO:0005886">
    <property type="term" value="C:plasma membrane"/>
    <property type="evidence" value="ECO:0007669"/>
    <property type="project" value="UniProtKB-SubCell"/>
</dbReference>
<dbReference type="Gene3D" id="2.70.150.10">
    <property type="entry name" value="Calcium-transporting ATPase, cytoplasmic transduction domain A"/>
    <property type="match status" value="1"/>
</dbReference>
<dbReference type="InterPro" id="IPR006121">
    <property type="entry name" value="HMA_dom"/>
</dbReference>
<dbReference type="InterPro" id="IPR036163">
    <property type="entry name" value="HMA_dom_sf"/>
</dbReference>
<feature type="transmembrane region" description="Helical" evidence="12">
    <location>
        <begin position="739"/>
        <end position="756"/>
    </location>
</feature>
<dbReference type="EC" id="7.2.2.9" evidence="10"/>
<name>A0A318PGA4_KOMXY</name>
<evidence type="ECO:0000256" key="12">
    <source>
        <dbReference type="RuleBase" id="RU362081"/>
    </source>
</evidence>
<feature type="domain" description="HMA" evidence="13">
    <location>
        <begin position="3"/>
        <end position="68"/>
    </location>
</feature>
<keyword evidence="15" id="KW-1185">Reference proteome</keyword>
<dbReference type="GO" id="GO:0055070">
    <property type="term" value="P:copper ion homeostasis"/>
    <property type="evidence" value="ECO:0007669"/>
    <property type="project" value="TreeGrafter"/>
</dbReference>
<feature type="transmembrane region" description="Helical" evidence="12">
    <location>
        <begin position="400"/>
        <end position="422"/>
    </location>
</feature>
<dbReference type="InterPro" id="IPR027256">
    <property type="entry name" value="P-typ_ATPase_IB"/>
</dbReference>
<evidence type="ECO:0000256" key="8">
    <source>
        <dbReference type="ARBA" id="ARBA00022989"/>
    </source>
</evidence>
<dbReference type="STRING" id="1220579.GCA_001571345_02280"/>
<feature type="domain" description="HMA" evidence="13">
    <location>
        <begin position="70"/>
        <end position="135"/>
    </location>
</feature>
<dbReference type="NCBIfam" id="TIGR01511">
    <property type="entry name" value="ATPase-IB1_Cu"/>
    <property type="match status" value="1"/>
</dbReference>
<dbReference type="AlphaFoldDB" id="A0A318PGA4"/>
<dbReference type="CDD" id="cd00371">
    <property type="entry name" value="HMA"/>
    <property type="match status" value="2"/>
</dbReference>
<dbReference type="Gene3D" id="3.40.50.1000">
    <property type="entry name" value="HAD superfamily/HAD-like"/>
    <property type="match status" value="1"/>
</dbReference>
<comment type="subcellular location">
    <subcellularLocation>
        <location evidence="12">Cell membrane</location>
    </subcellularLocation>
    <subcellularLocation>
        <location evidence="1">Endomembrane system</location>
        <topology evidence="1">Multi-pass membrane protein</topology>
    </subcellularLocation>
</comment>
<keyword evidence="3 12" id="KW-0812">Transmembrane</keyword>
<dbReference type="SFLD" id="SFLDG00002">
    <property type="entry name" value="C1.7:_P-type_atpase_like"/>
    <property type="match status" value="1"/>
</dbReference>
<evidence type="ECO:0000259" key="13">
    <source>
        <dbReference type="PROSITE" id="PS50846"/>
    </source>
</evidence>
<feature type="transmembrane region" description="Helical" evidence="12">
    <location>
        <begin position="186"/>
        <end position="203"/>
    </location>
</feature>
<dbReference type="SFLD" id="SFLDS00003">
    <property type="entry name" value="Haloacid_Dehalogenase"/>
    <property type="match status" value="1"/>
</dbReference>
<keyword evidence="8 12" id="KW-1133">Transmembrane helix</keyword>
<dbReference type="PROSITE" id="PS00154">
    <property type="entry name" value="ATPASE_E1_E2"/>
    <property type="match status" value="1"/>
</dbReference>
<evidence type="ECO:0000256" key="11">
    <source>
        <dbReference type="ARBA" id="ARBA00047424"/>
    </source>
</evidence>
<dbReference type="InterPro" id="IPR001757">
    <property type="entry name" value="P_typ_ATPase"/>
</dbReference>
<dbReference type="NCBIfam" id="TIGR01525">
    <property type="entry name" value="ATPase-IB_hvy"/>
    <property type="match status" value="1"/>
</dbReference>
<proteinExistence type="inferred from homology"/>
<dbReference type="PANTHER" id="PTHR43520">
    <property type="entry name" value="ATP7, ISOFORM B"/>
    <property type="match status" value="1"/>
</dbReference>
<dbReference type="GO" id="GO:0005524">
    <property type="term" value="F:ATP binding"/>
    <property type="evidence" value="ECO:0007669"/>
    <property type="project" value="UniProtKB-UniRule"/>
</dbReference>
<dbReference type="InterPro" id="IPR044492">
    <property type="entry name" value="P_typ_ATPase_HD_dom"/>
</dbReference>
<dbReference type="Gene3D" id="3.40.1110.10">
    <property type="entry name" value="Calcium-transporting ATPase, cytoplasmic domain N"/>
    <property type="match status" value="1"/>
</dbReference>
<evidence type="ECO:0000313" key="14">
    <source>
        <dbReference type="EMBL" id="PYD56260.1"/>
    </source>
</evidence>
<dbReference type="PANTHER" id="PTHR43520:SF8">
    <property type="entry name" value="P-TYPE CU(+) TRANSPORTER"/>
    <property type="match status" value="1"/>
</dbReference>
<dbReference type="GO" id="GO:0043682">
    <property type="term" value="F:P-type divalent copper transporter activity"/>
    <property type="evidence" value="ECO:0007669"/>
    <property type="project" value="UniProtKB-EC"/>
</dbReference>
<dbReference type="InterPro" id="IPR023298">
    <property type="entry name" value="ATPase_P-typ_TM_dom_sf"/>
</dbReference>
<comment type="similarity">
    <text evidence="2 12">Belongs to the cation transport ATPase (P-type) (TC 3.A.3) family. Type IB subfamily.</text>
</comment>
<dbReference type="PROSITE" id="PS50846">
    <property type="entry name" value="HMA_2"/>
    <property type="match status" value="2"/>
</dbReference>
<feature type="transmembrane region" description="Helical" evidence="12">
    <location>
        <begin position="762"/>
        <end position="782"/>
    </location>
</feature>
<keyword evidence="9 12" id="KW-0472">Membrane</keyword>
<dbReference type="PRINTS" id="PR00120">
    <property type="entry name" value="HATPASE"/>
</dbReference>
<dbReference type="InterPro" id="IPR017969">
    <property type="entry name" value="Heavy-metal-associated_CS"/>
</dbReference>
<evidence type="ECO:0000256" key="6">
    <source>
        <dbReference type="ARBA" id="ARBA00022840"/>
    </source>
</evidence>
<evidence type="ECO:0000256" key="4">
    <source>
        <dbReference type="ARBA" id="ARBA00022723"/>
    </source>
</evidence>
<gene>
    <name evidence="14" type="ORF">CFR75_11915</name>
</gene>
<keyword evidence="7" id="KW-1278">Translocase</keyword>
<dbReference type="NCBIfam" id="TIGR01494">
    <property type="entry name" value="ATPase_P-type"/>
    <property type="match status" value="1"/>
</dbReference>
<evidence type="ECO:0000256" key="7">
    <source>
        <dbReference type="ARBA" id="ARBA00022967"/>
    </source>
</evidence>